<organism evidence="1 2">
    <name type="scientific">Botrimarina mediterranea</name>
    <dbReference type="NCBI Taxonomy" id="2528022"/>
    <lineage>
        <taxon>Bacteria</taxon>
        <taxon>Pseudomonadati</taxon>
        <taxon>Planctomycetota</taxon>
        <taxon>Planctomycetia</taxon>
        <taxon>Pirellulales</taxon>
        <taxon>Lacipirellulaceae</taxon>
        <taxon>Botrimarina</taxon>
    </lineage>
</organism>
<gene>
    <name evidence="1" type="ORF">Spa11_34090</name>
</gene>
<evidence type="ECO:0008006" key="3">
    <source>
        <dbReference type="Google" id="ProtNLM"/>
    </source>
</evidence>
<protein>
    <recommendedName>
        <fullName evidence="3">MurG-like transferase</fullName>
    </recommendedName>
</protein>
<evidence type="ECO:0000313" key="1">
    <source>
        <dbReference type="EMBL" id="QDV75196.1"/>
    </source>
</evidence>
<dbReference type="GO" id="GO:0016757">
    <property type="term" value="F:glycosyltransferase activity"/>
    <property type="evidence" value="ECO:0007669"/>
    <property type="project" value="TreeGrafter"/>
</dbReference>
<sequence length="356" mass="40441">MSLLYYSVMGEGRGHAARARAVVERMRGRHRVVLFTSHDALEFLAKEYADDAEVDVREIPGLKFHYTTSGIDNLKTIRLGLAFWASMRRHTNELEEAIVAERPDLVITDFEPLLPRAARRQGVPVLSLDHQHFLSTYDLSTLPRELRDWAWRMSWSIWAFGIRQERTVVSAFYKPPLRRGCEDVVQVGPLIRSAVASRQPTKGDFILSYVRRATPQRVLDLLADLPMPVKLYGLGARPAKGSLTYHPIDEQTFADDLAGCDAVIGAAGNQLTGESLYFGKPVLVLPERHHYEQRINGEFVEQMQGGERRILERVTADDMQGFLGRRELYRERLAQTRPCPDGCPRVIEVIEEMLAS</sequence>
<keyword evidence="2" id="KW-1185">Reference proteome</keyword>
<dbReference type="Pfam" id="PF13528">
    <property type="entry name" value="Glyco_trans_1_3"/>
    <property type="match status" value="1"/>
</dbReference>
<dbReference type="PANTHER" id="PTHR21015">
    <property type="entry name" value="UDP-N-ACETYLGLUCOSAMINE--N-ACETYLMURAMYL-(PENTAPEPTIDE) PYROPHOSPHORYL-UNDECAPRENOL N-ACETYLGLUCOSAMINE TRANSFERASE 1"/>
    <property type="match status" value="1"/>
</dbReference>
<dbReference type="PANTHER" id="PTHR21015:SF22">
    <property type="entry name" value="GLYCOSYLTRANSFERASE"/>
    <property type="match status" value="1"/>
</dbReference>
<accession>A0A518KBM2</accession>
<evidence type="ECO:0000313" key="2">
    <source>
        <dbReference type="Proteomes" id="UP000316426"/>
    </source>
</evidence>
<dbReference type="SUPFAM" id="SSF53756">
    <property type="entry name" value="UDP-Glycosyltransferase/glycogen phosphorylase"/>
    <property type="match status" value="1"/>
</dbReference>
<dbReference type="Gene3D" id="3.40.50.2000">
    <property type="entry name" value="Glycogen Phosphorylase B"/>
    <property type="match status" value="2"/>
</dbReference>
<dbReference type="EMBL" id="CP036349">
    <property type="protein sequence ID" value="QDV75196.1"/>
    <property type="molecule type" value="Genomic_DNA"/>
</dbReference>
<dbReference type="KEGG" id="bmei:Spa11_34090"/>
<proteinExistence type="predicted"/>
<reference evidence="1 2" key="1">
    <citation type="submission" date="2019-02" db="EMBL/GenBank/DDBJ databases">
        <title>Deep-cultivation of Planctomycetes and their phenomic and genomic characterization uncovers novel biology.</title>
        <authorList>
            <person name="Wiegand S."/>
            <person name="Jogler M."/>
            <person name="Boedeker C."/>
            <person name="Pinto D."/>
            <person name="Vollmers J."/>
            <person name="Rivas-Marin E."/>
            <person name="Kohn T."/>
            <person name="Peeters S.H."/>
            <person name="Heuer A."/>
            <person name="Rast P."/>
            <person name="Oberbeckmann S."/>
            <person name="Bunk B."/>
            <person name="Jeske O."/>
            <person name="Meyerdierks A."/>
            <person name="Storesund J.E."/>
            <person name="Kallscheuer N."/>
            <person name="Luecker S."/>
            <person name="Lage O.M."/>
            <person name="Pohl T."/>
            <person name="Merkel B.J."/>
            <person name="Hornburger P."/>
            <person name="Mueller R.-W."/>
            <person name="Bruemmer F."/>
            <person name="Labrenz M."/>
            <person name="Spormann A.M."/>
            <person name="Op den Camp H."/>
            <person name="Overmann J."/>
            <person name="Amann R."/>
            <person name="Jetten M.S.M."/>
            <person name="Mascher T."/>
            <person name="Medema M.H."/>
            <person name="Devos D.P."/>
            <person name="Kaster A.-K."/>
            <person name="Ovreas L."/>
            <person name="Rohde M."/>
            <person name="Galperin M.Y."/>
            <person name="Jogler C."/>
        </authorList>
    </citation>
    <scope>NUCLEOTIDE SEQUENCE [LARGE SCALE GENOMIC DNA]</scope>
    <source>
        <strain evidence="1 2">Spa11</strain>
    </source>
</reference>
<dbReference type="Proteomes" id="UP000316426">
    <property type="component" value="Chromosome"/>
</dbReference>
<name>A0A518KBM2_9BACT</name>
<dbReference type="AlphaFoldDB" id="A0A518KBM2"/>
<dbReference type="RefSeq" id="WP_145114275.1">
    <property type="nucleotide sequence ID" value="NZ_CP036349.1"/>
</dbReference>